<keyword evidence="12" id="KW-1185">Reference proteome</keyword>
<dbReference type="Pfam" id="PF02225">
    <property type="entry name" value="PA"/>
    <property type="match status" value="1"/>
</dbReference>
<keyword evidence="6" id="KW-0732">Signal</keyword>
<proteinExistence type="inferred from homology"/>
<comment type="similarity">
    <text evidence="2">Belongs to the peptidase M28 family. M28A subfamily.</text>
</comment>
<dbReference type="PANTHER" id="PTHR12147">
    <property type="entry name" value="METALLOPEPTIDASE M28 FAMILY MEMBER"/>
    <property type="match status" value="1"/>
</dbReference>
<dbReference type="EMBL" id="MVHZ01000002">
    <property type="protein sequence ID" value="ORB03780.1"/>
    <property type="molecule type" value="Genomic_DNA"/>
</dbReference>
<evidence type="ECO:0000256" key="2">
    <source>
        <dbReference type="ARBA" id="ARBA00005957"/>
    </source>
</evidence>
<keyword evidence="8" id="KW-0862">Zinc</keyword>
<dbReference type="Gene3D" id="3.50.30.30">
    <property type="match status" value="1"/>
</dbReference>
<keyword evidence="7" id="KW-0378">Hydrolase</keyword>
<evidence type="ECO:0000256" key="1">
    <source>
        <dbReference type="ARBA" id="ARBA00001947"/>
    </source>
</evidence>
<dbReference type="CDD" id="cd03876">
    <property type="entry name" value="M28_SGAP_like"/>
    <property type="match status" value="1"/>
</dbReference>
<keyword evidence="4" id="KW-0645">Protease</keyword>
<dbReference type="GO" id="GO:0006508">
    <property type="term" value="P:proteolysis"/>
    <property type="evidence" value="ECO:0007669"/>
    <property type="project" value="UniProtKB-KW"/>
</dbReference>
<dbReference type="GO" id="GO:0004177">
    <property type="term" value="F:aminopeptidase activity"/>
    <property type="evidence" value="ECO:0007669"/>
    <property type="project" value="UniProtKB-KW"/>
</dbReference>
<dbReference type="InterPro" id="IPR045175">
    <property type="entry name" value="M28_fam"/>
</dbReference>
<feature type="domain" description="Peptidase M28" evidence="10">
    <location>
        <begin position="261"/>
        <end position="472"/>
    </location>
</feature>
<accession>A0AA91M7W7</accession>
<protein>
    <submittedName>
        <fullName evidence="11">Amidohydrolase</fullName>
    </submittedName>
</protein>
<dbReference type="PROSITE" id="PS51257">
    <property type="entry name" value="PROKAR_LIPOPROTEIN"/>
    <property type="match status" value="1"/>
</dbReference>
<comment type="caution">
    <text evidence="11">The sequence shown here is derived from an EMBL/GenBank/DDBJ whole genome shotgun (WGS) entry which is preliminary data.</text>
</comment>
<dbReference type="GO" id="GO:0008235">
    <property type="term" value="F:metalloexopeptidase activity"/>
    <property type="evidence" value="ECO:0007669"/>
    <property type="project" value="InterPro"/>
</dbReference>
<reference evidence="11 12" key="1">
    <citation type="submission" date="2017-02" db="EMBL/GenBank/DDBJ databases">
        <title>The new phylogeny of genus Mycobacterium.</title>
        <authorList>
            <person name="Tortoli E."/>
            <person name="Trovato A."/>
            <person name="Cirillo D.M."/>
        </authorList>
    </citation>
    <scope>NUCLEOTIDE SEQUENCE [LARGE SCALE GENOMIC DNA]</scope>
    <source>
        <strain evidence="11 12">DSM 45633</strain>
    </source>
</reference>
<dbReference type="SUPFAM" id="SSF53187">
    <property type="entry name" value="Zn-dependent exopeptidases"/>
    <property type="match status" value="1"/>
</dbReference>
<dbReference type="Proteomes" id="UP000192320">
    <property type="component" value="Unassembled WGS sequence"/>
</dbReference>
<evidence type="ECO:0000256" key="5">
    <source>
        <dbReference type="ARBA" id="ARBA00022723"/>
    </source>
</evidence>
<comment type="cofactor">
    <cofactor evidence="1">
        <name>Zn(2+)</name>
        <dbReference type="ChEBI" id="CHEBI:29105"/>
    </cofactor>
</comment>
<dbReference type="SUPFAM" id="SSF52025">
    <property type="entry name" value="PA domain"/>
    <property type="match status" value="1"/>
</dbReference>
<dbReference type="InterPro" id="IPR046450">
    <property type="entry name" value="PA_dom_sf"/>
</dbReference>
<dbReference type="FunFam" id="3.40.630.10:FF:000054">
    <property type="entry name" value="Peptide hydrolase"/>
    <property type="match status" value="1"/>
</dbReference>
<dbReference type="Pfam" id="PF04389">
    <property type="entry name" value="Peptidase_M28"/>
    <property type="match status" value="1"/>
</dbReference>
<keyword evidence="5" id="KW-0479">Metal-binding</keyword>
<evidence type="ECO:0000259" key="10">
    <source>
        <dbReference type="Pfam" id="PF04389"/>
    </source>
</evidence>
<evidence type="ECO:0000256" key="3">
    <source>
        <dbReference type="ARBA" id="ARBA00022438"/>
    </source>
</evidence>
<dbReference type="InterPro" id="IPR041756">
    <property type="entry name" value="M28_SGAP-like"/>
</dbReference>
<keyword evidence="3" id="KW-0031">Aminopeptidase</keyword>
<dbReference type="InterPro" id="IPR007484">
    <property type="entry name" value="Peptidase_M28"/>
</dbReference>
<evidence type="ECO:0000256" key="8">
    <source>
        <dbReference type="ARBA" id="ARBA00022833"/>
    </source>
</evidence>
<name>A0AA91M7W7_9MYCO</name>
<feature type="domain" description="PA" evidence="9">
    <location>
        <begin position="149"/>
        <end position="239"/>
    </location>
</feature>
<dbReference type="AlphaFoldDB" id="A0AA91M7W7"/>
<dbReference type="CDD" id="cd04816">
    <property type="entry name" value="PA_SaNapH_like"/>
    <property type="match status" value="1"/>
</dbReference>
<sequence length="509" mass="53549">MRCTPTNVVAVEYKSKLIPVLGVALVGALFSAGCSRTTENAEHGVDPAAVVEFANSLRDKVTVDAMMTHLQKLQEIADANNGTRAIGTPGYDASVEYVAGALREHGFDVETPEFIARVFKSEPGSVHLGDKTVEARALMYSLGTAPEGITGPLVAAPADDSPGCSAEDYDGLTVKDAVVLVDRGTCPFKEKMAVAVGLGAVALVVADSVDEPKMGGTLGEQTDVTVPVVSVTKADGAMLREGHGPLTLKLDAHTDDIPSRNIIAQTKTGAADNVVMIGAHLDSVPEGPGINDNGSGVAAVLETALQLGESPQVNNAVRFGFWGAEELGLIGSRKYVESLDVEQLKNIAMYMNFDMLGSPNPGYFTYDGDQSLPADKRGQPVVPEGSAGIERTMVAYLKSAGKEARDTSFDGRSDYDGFTQAGIPSGGLFSGAEVKKSDEEAKLWGGTADEPFDPNYHQKGDTVANIDRDELAINGGGVPYSVGFYAQDLSGRNGVPVRDDRTRHVLTQP</sequence>
<dbReference type="PANTHER" id="PTHR12147:SF26">
    <property type="entry name" value="PEPTIDASE M28 DOMAIN-CONTAINING PROTEIN"/>
    <property type="match status" value="1"/>
</dbReference>
<evidence type="ECO:0000313" key="12">
    <source>
        <dbReference type="Proteomes" id="UP000192320"/>
    </source>
</evidence>
<organism evidence="11 12">
    <name type="scientific">Mycolicibacter minnesotensis</name>
    <dbReference type="NCBI Taxonomy" id="1118379"/>
    <lineage>
        <taxon>Bacteria</taxon>
        <taxon>Bacillati</taxon>
        <taxon>Actinomycetota</taxon>
        <taxon>Actinomycetes</taxon>
        <taxon>Mycobacteriales</taxon>
        <taxon>Mycobacteriaceae</taxon>
        <taxon>Mycolicibacter</taxon>
    </lineage>
</organism>
<evidence type="ECO:0000256" key="7">
    <source>
        <dbReference type="ARBA" id="ARBA00022801"/>
    </source>
</evidence>
<evidence type="ECO:0000313" key="11">
    <source>
        <dbReference type="EMBL" id="ORB03780.1"/>
    </source>
</evidence>
<evidence type="ECO:0000256" key="6">
    <source>
        <dbReference type="ARBA" id="ARBA00022729"/>
    </source>
</evidence>
<evidence type="ECO:0000259" key="9">
    <source>
        <dbReference type="Pfam" id="PF02225"/>
    </source>
</evidence>
<dbReference type="Gene3D" id="3.40.630.10">
    <property type="entry name" value="Zn peptidases"/>
    <property type="match status" value="1"/>
</dbReference>
<gene>
    <name evidence="11" type="ORF">BST33_02245</name>
</gene>
<evidence type="ECO:0000256" key="4">
    <source>
        <dbReference type="ARBA" id="ARBA00022670"/>
    </source>
</evidence>
<dbReference type="InterPro" id="IPR003137">
    <property type="entry name" value="PA_domain"/>
</dbReference>
<dbReference type="GO" id="GO:0046872">
    <property type="term" value="F:metal ion binding"/>
    <property type="evidence" value="ECO:0007669"/>
    <property type="project" value="UniProtKB-KW"/>
</dbReference>